<comment type="caution">
    <text evidence="2">The sequence shown here is derived from an EMBL/GenBank/DDBJ whole genome shotgun (WGS) entry which is preliminary data.</text>
</comment>
<proteinExistence type="predicted"/>
<feature type="region of interest" description="Disordered" evidence="1">
    <location>
        <begin position="84"/>
        <end position="128"/>
    </location>
</feature>
<protein>
    <submittedName>
        <fullName evidence="2">Uncharacterized protein</fullName>
    </submittedName>
</protein>
<reference evidence="2" key="1">
    <citation type="submission" date="2019-08" db="EMBL/GenBank/DDBJ databases">
        <title>The genome of the North American firefly Photinus pyralis.</title>
        <authorList>
            <consortium name="Photinus pyralis genome working group"/>
            <person name="Fallon T.R."/>
            <person name="Sander Lower S.E."/>
            <person name="Weng J.-K."/>
        </authorList>
    </citation>
    <scope>NUCLEOTIDE SEQUENCE</scope>
    <source>
        <strain evidence="2">TRF0915ILg1</strain>
        <tissue evidence="2">Whole body</tissue>
    </source>
</reference>
<evidence type="ECO:0000313" key="3">
    <source>
        <dbReference type="Proteomes" id="UP000801492"/>
    </source>
</evidence>
<dbReference type="EMBL" id="VTPC01005629">
    <property type="protein sequence ID" value="KAF2895824.1"/>
    <property type="molecule type" value="Genomic_DNA"/>
</dbReference>
<accession>A0A8K0CYA6</accession>
<keyword evidence="3" id="KW-1185">Reference proteome</keyword>
<gene>
    <name evidence="2" type="ORF">ILUMI_10346</name>
</gene>
<evidence type="ECO:0000313" key="2">
    <source>
        <dbReference type="EMBL" id="KAF2895824.1"/>
    </source>
</evidence>
<dbReference type="Proteomes" id="UP000801492">
    <property type="component" value="Unassembled WGS sequence"/>
</dbReference>
<organism evidence="2 3">
    <name type="scientific">Ignelater luminosus</name>
    <name type="common">Cucubano</name>
    <name type="synonym">Pyrophorus luminosus</name>
    <dbReference type="NCBI Taxonomy" id="2038154"/>
    <lineage>
        <taxon>Eukaryota</taxon>
        <taxon>Metazoa</taxon>
        <taxon>Ecdysozoa</taxon>
        <taxon>Arthropoda</taxon>
        <taxon>Hexapoda</taxon>
        <taxon>Insecta</taxon>
        <taxon>Pterygota</taxon>
        <taxon>Neoptera</taxon>
        <taxon>Endopterygota</taxon>
        <taxon>Coleoptera</taxon>
        <taxon>Polyphaga</taxon>
        <taxon>Elateriformia</taxon>
        <taxon>Elateroidea</taxon>
        <taxon>Elateridae</taxon>
        <taxon>Agrypninae</taxon>
        <taxon>Pyrophorini</taxon>
        <taxon>Ignelater</taxon>
    </lineage>
</organism>
<dbReference type="AlphaFoldDB" id="A0A8K0CYA6"/>
<dbReference type="OrthoDB" id="6771547at2759"/>
<evidence type="ECO:0000256" key="1">
    <source>
        <dbReference type="SAM" id="MobiDB-lite"/>
    </source>
</evidence>
<name>A0A8K0CYA6_IGNLU</name>
<sequence length="128" mass="13682">MQPPDLEEMRPVIKNLKDNKGKGSDTIVAEVIKYGGTMLEEKIQKLIEKVWNEEKIPDPPTLPSHAAAVILGTGNLVVAGRHAWTGPKTAPTRNLAVGHSPSSCGRKKTGLSVKAAPTRNLAVTGQRA</sequence>